<feature type="compositionally biased region" description="Polar residues" evidence="1">
    <location>
        <begin position="1"/>
        <end position="12"/>
    </location>
</feature>
<evidence type="ECO:0000256" key="1">
    <source>
        <dbReference type="SAM" id="MobiDB-lite"/>
    </source>
</evidence>
<keyword evidence="3" id="KW-1185">Reference proteome</keyword>
<evidence type="ECO:0000313" key="3">
    <source>
        <dbReference type="Proteomes" id="UP000625682"/>
    </source>
</evidence>
<reference evidence="2" key="1">
    <citation type="journal article" date="2014" name="Int. J. Syst. Evol. Microbiol.">
        <title>Complete genome sequence of Corynebacterium casei LMG S-19264T (=DSM 44701T), isolated from a smear-ripened cheese.</title>
        <authorList>
            <consortium name="US DOE Joint Genome Institute (JGI-PGF)"/>
            <person name="Walter F."/>
            <person name="Albersmeier A."/>
            <person name="Kalinowski J."/>
            <person name="Ruckert C."/>
        </authorList>
    </citation>
    <scope>NUCLEOTIDE SEQUENCE</scope>
    <source>
        <strain evidence="2">CGMCC 4.7272</strain>
    </source>
</reference>
<organism evidence="2 3">
    <name type="scientific">Streptomyces lacrimifluminis</name>
    <dbReference type="NCBI Taxonomy" id="1500077"/>
    <lineage>
        <taxon>Bacteria</taxon>
        <taxon>Bacillati</taxon>
        <taxon>Actinomycetota</taxon>
        <taxon>Actinomycetes</taxon>
        <taxon>Kitasatosporales</taxon>
        <taxon>Streptomycetaceae</taxon>
        <taxon>Streptomyces</taxon>
    </lineage>
</organism>
<proteinExistence type="predicted"/>
<protein>
    <submittedName>
        <fullName evidence="2">Uncharacterized protein</fullName>
    </submittedName>
</protein>
<dbReference type="AlphaFoldDB" id="A0A917P6Q6"/>
<gene>
    <name evidence="2" type="ORF">GCM10012282_71780</name>
</gene>
<feature type="region of interest" description="Disordered" evidence="1">
    <location>
        <begin position="1"/>
        <end position="66"/>
    </location>
</feature>
<dbReference type="Proteomes" id="UP000625682">
    <property type="component" value="Unassembled WGS sequence"/>
</dbReference>
<dbReference type="EMBL" id="BMMU01000037">
    <property type="protein sequence ID" value="GGJ64224.1"/>
    <property type="molecule type" value="Genomic_DNA"/>
</dbReference>
<evidence type="ECO:0000313" key="2">
    <source>
        <dbReference type="EMBL" id="GGJ64224.1"/>
    </source>
</evidence>
<comment type="caution">
    <text evidence="2">The sequence shown here is derived from an EMBL/GenBank/DDBJ whole genome shotgun (WGS) entry which is preliminary data.</text>
</comment>
<sequence>MTSELVTNTYRHTNGPAPSASPLSPTDVCASASGTVTRVSLPPSARRPATVSRSHRPTARAGVGCASCRSTPTAGAAGPLEDGLLERDAGKLLWFEVGG</sequence>
<reference evidence="2" key="2">
    <citation type="submission" date="2020-09" db="EMBL/GenBank/DDBJ databases">
        <authorList>
            <person name="Sun Q."/>
            <person name="Zhou Y."/>
        </authorList>
    </citation>
    <scope>NUCLEOTIDE SEQUENCE</scope>
    <source>
        <strain evidence="2">CGMCC 4.7272</strain>
    </source>
</reference>
<name>A0A917P6Q6_9ACTN</name>
<accession>A0A917P6Q6</accession>